<reference evidence="1 2" key="1">
    <citation type="journal article" date="2019" name="Sci. Rep.">
        <title>Orb-weaving spider Araneus ventricosus genome elucidates the spidroin gene catalogue.</title>
        <authorList>
            <person name="Kono N."/>
            <person name="Nakamura H."/>
            <person name="Ohtoshi R."/>
            <person name="Moran D.A.P."/>
            <person name="Shinohara A."/>
            <person name="Yoshida Y."/>
            <person name="Fujiwara M."/>
            <person name="Mori M."/>
            <person name="Tomita M."/>
            <person name="Arakawa K."/>
        </authorList>
    </citation>
    <scope>NUCLEOTIDE SEQUENCE [LARGE SCALE GENOMIC DNA]</scope>
</reference>
<name>A0A4Y2S212_ARAVE</name>
<feature type="non-terminal residue" evidence="1">
    <location>
        <position position="28"/>
    </location>
</feature>
<proteinExistence type="predicted"/>
<comment type="caution">
    <text evidence="1">The sequence shown here is derived from an EMBL/GenBank/DDBJ whole genome shotgun (WGS) entry which is preliminary data.</text>
</comment>
<evidence type="ECO:0000313" key="2">
    <source>
        <dbReference type="Proteomes" id="UP000499080"/>
    </source>
</evidence>
<protein>
    <submittedName>
        <fullName evidence="1">Uncharacterized protein</fullName>
    </submittedName>
</protein>
<sequence length="28" mass="3537">MLREERLKMEKLADQEYYAEELQTSREF</sequence>
<gene>
    <name evidence="1" type="ORF">AVEN_228250_1</name>
</gene>
<keyword evidence="2" id="KW-1185">Reference proteome</keyword>
<accession>A0A4Y2S212</accession>
<evidence type="ECO:0000313" key="1">
    <source>
        <dbReference type="EMBL" id="GBN81963.1"/>
    </source>
</evidence>
<dbReference type="EMBL" id="BGPR01019449">
    <property type="protein sequence ID" value="GBN81963.1"/>
    <property type="molecule type" value="Genomic_DNA"/>
</dbReference>
<organism evidence="1 2">
    <name type="scientific">Araneus ventricosus</name>
    <name type="common">Orbweaver spider</name>
    <name type="synonym">Epeira ventricosa</name>
    <dbReference type="NCBI Taxonomy" id="182803"/>
    <lineage>
        <taxon>Eukaryota</taxon>
        <taxon>Metazoa</taxon>
        <taxon>Ecdysozoa</taxon>
        <taxon>Arthropoda</taxon>
        <taxon>Chelicerata</taxon>
        <taxon>Arachnida</taxon>
        <taxon>Araneae</taxon>
        <taxon>Araneomorphae</taxon>
        <taxon>Entelegynae</taxon>
        <taxon>Araneoidea</taxon>
        <taxon>Araneidae</taxon>
        <taxon>Araneus</taxon>
    </lineage>
</organism>
<dbReference type="Proteomes" id="UP000499080">
    <property type="component" value="Unassembled WGS sequence"/>
</dbReference>
<dbReference type="AlphaFoldDB" id="A0A4Y2S212"/>